<evidence type="ECO:0000259" key="2">
    <source>
        <dbReference type="Pfam" id="PF14403"/>
    </source>
</evidence>
<dbReference type="Gene3D" id="3.40.50.11290">
    <property type="match status" value="1"/>
</dbReference>
<dbReference type="OrthoDB" id="9804079at2"/>
<dbReference type="Proteomes" id="UP000253529">
    <property type="component" value="Unassembled WGS sequence"/>
</dbReference>
<dbReference type="Pfam" id="PF14403">
    <property type="entry name" value="CP_ATPgrasp_2"/>
    <property type="match status" value="1"/>
</dbReference>
<dbReference type="AlphaFoldDB" id="A0A366FQ45"/>
<feature type="domain" description="Circularly permuted ATP-grasp type 2" evidence="2">
    <location>
        <begin position="81"/>
        <end position="459"/>
    </location>
</feature>
<dbReference type="SUPFAM" id="SSF56059">
    <property type="entry name" value="Glutathione synthetase ATP-binding domain-like"/>
    <property type="match status" value="1"/>
</dbReference>
<dbReference type="EMBL" id="QNRK01000007">
    <property type="protein sequence ID" value="RBP15839.1"/>
    <property type="molecule type" value="Genomic_DNA"/>
</dbReference>
<dbReference type="Pfam" id="PF04168">
    <property type="entry name" value="Alpha-E"/>
    <property type="match status" value="1"/>
</dbReference>
<evidence type="ECO:0000313" key="4">
    <source>
        <dbReference type="Proteomes" id="UP000253529"/>
    </source>
</evidence>
<dbReference type="InterPro" id="IPR051680">
    <property type="entry name" value="ATP-dep_Glu-Cys_Ligase-2"/>
</dbReference>
<dbReference type="PANTHER" id="PTHR34595:SF2">
    <property type="entry name" value="BLR2978 PROTEIN"/>
    <property type="match status" value="1"/>
</dbReference>
<proteinExistence type="predicted"/>
<gene>
    <name evidence="3" type="ORF">DFR50_107109</name>
</gene>
<organism evidence="3 4">
    <name type="scientific">Roseiarcus fermentans</name>
    <dbReference type="NCBI Taxonomy" id="1473586"/>
    <lineage>
        <taxon>Bacteria</taxon>
        <taxon>Pseudomonadati</taxon>
        <taxon>Pseudomonadota</taxon>
        <taxon>Alphaproteobacteria</taxon>
        <taxon>Hyphomicrobiales</taxon>
        <taxon>Roseiarcaceae</taxon>
        <taxon>Roseiarcus</taxon>
    </lineage>
</organism>
<reference evidence="3 4" key="1">
    <citation type="submission" date="2018-06" db="EMBL/GenBank/DDBJ databases">
        <title>Genomic Encyclopedia of Type Strains, Phase IV (KMG-IV): sequencing the most valuable type-strain genomes for metagenomic binning, comparative biology and taxonomic classification.</title>
        <authorList>
            <person name="Goeker M."/>
        </authorList>
    </citation>
    <scope>NUCLEOTIDE SEQUENCE [LARGE SCALE GENOMIC DNA]</scope>
    <source>
        <strain evidence="3 4">DSM 24875</strain>
    </source>
</reference>
<evidence type="ECO:0000259" key="1">
    <source>
        <dbReference type="Pfam" id="PF04168"/>
    </source>
</evidence>
<feature type="domain" description="DUF403" evidence="1">
    <location>
        <begin position="508"/>
        <end position="808"/>
    </location>
</feature>
<keyword evidence="4" id="KW-1185">Reference proteome</keyword>
<name>A0A366FQ45_9HYPH</name>
<evidence type="ECO:0000313" key="3">
    <source>
        <dbReference type="EMBL" id="RBP15839.1"/>
    </source>
</evidence>
<dbReference type="InterPro" id="IPR007296">
    <property type="entry name" value="DUF403"/>
</dbReference>
<dbReference type="Gene3D" id="3.30.1490.270">
    <property type="match status" value="1"/>
</dbReference>
<dbReference type="PANTHER" id="PTHR34595">
    <property type="entry name" value="BLR5612 PROTEIN"/>
    <property type="match status" value="1"/>
</dbReference>
<protein>
    <submittedName>
        <fullName evidence="3">Putative circularly permuted ATP-grasp superfamily protein</fullName>
    </submittedName>
</protein>
<sequence length="824" mass="90106">MRLEAWTKAYAPLPGIPDEFVDADGRSRPHWRRMLAAFAAFDQSELRQRFAAADRRIRNRGLSYRVVGEKDERVWPMGRLPLLITEAEWRRIAQGVAQRAELLERVLADVYGGGSLIASGALPAAAVTGSVDYLPSMHGVTPPGGRGLRLYAVDIGRGPDGDWWALGDRTQAPSGCGYALENRLVVSQVFSDLYSQLNVQRLAPFFRSLGAGLKSGGQRSEPRIAILSPGPMSLTYSEQAYLARYLGFLLVEGDDLVMREGRVFVRTIAGLKRCDVIWRHVDADWCDPLELNASSRIGVPGMLEAIRQGGVSVENMPGTGFIESRAMLAFLPALARGLLGEDLMMPNTATWWCGQPQERERVLDEFDSISIAPAFGNALPGMKGRSSVIGEELSPRERARLRDAIAARGMDYVGQEVVRLSTTPRWVEDGIEPRPFVLRVYCAATPDGWRVMPGGFCRISDQLDARAVSMGQGVESADVWVLAENPVEASSLLPSADSVRITRLLGNLPSRAADNLFWFGRYLERTEATLRVVRCLAARSVDPDAPVRVGRQALDRLMGVLVGWGAVDAAALKDGAAEASAQGLRDSVHYGSALSLARSARAAASVIRERLTNKTWELIGRLETVINPSPGRRLSAGEVVDLTEEGLTVIAALSGLFDENFNRGAGWVFYVMGRCVERGANTCRLLRQFAGADATDQTLGVMLDLIDSQITYSSRYLVGVALAPVRDMALLDPFNPRSVVFQVNRIDEGIATLPVLRRDGILEEPRRLTTALRADLDTERAEMLDDARILAIEQRLLLLANAIAARYFLHGAGQGRAEKITGLA</sequence>
<comment type="caution">
    <text evidence="3">The sequence shown here is derived from an EMBL/GenBank/DDBJ whole genome shotgun (WGS) entry which is preliminary data.</text>
</comment>
<dbReference type="InterPro" id="IPR025841">
    <property type="entry name" value="CP_ATPgrasp_2"/>
</dbReference>
<accession>A0A366FQ45</accession>